<keyword evidence="2" id="KW-0813">Transport</keyword>
<evidence type="ECO:0000256" key="6">
    <source>
        <dbReference type="SAM" id="Phobius"/>
    </source>
</evidence>
<evidence type="ECO:0000256" key="3">
    <source>
        <dbReference type="ARBA" id="ARBA00022692"/>
    </source>
</evidence>
<feature type="transmembrane region" description="Helical" evidence="6">
    <location>
        <begin position="74"/>
        <end position="94"/>
    </location>
</feature>
<protein>
    <submittedName>
        <fullName evidence="7">Uncharacterized protein</fullName>
    </submittedName>
</protein>
<keyword evidence="5 6" id="KW-0472">Membrane</keyword>
<dbReference type="InterPro" id="IPR001204">
    <property type="entry name" value="Phos_transporter"/>
</dbReference>
<dbReference type="Proteomes" id="UP000617979">
    <property type="component" value="Unassembled WGS sequence"/>
</dbReference>
<comment type="subcellular location">
    <subcellularLocation>
        <location evidence="1">Membrane</location>
        <topology evidence="1">Multi-pass membrane protein</topology>
    </subcellularLocation>
</comment>
<organism evidence="7 8">
    <name type="scientific">Kroppenstedtia guangzhouensis</name>
    <dbReference type="NCBI Taxonomy" id="1274356"/>
    <lineage>
        <taxon>Bacteria</taxon>
        <taxon>Bacillati</taxon>
        <taxon>Bacillota</taxon>
        <taxon>Bacilli</taxon>
        <taxon>Bacillales</taxon>
        <taxon>Thermoactinomycetaceae</taxon>
        <taxon>Kroppenstedtia</taxon>
    </lineage>
</organism>
<gene>
    <name evidence="7" type="ORF">GCM10007416_25900</name>
</gene>
<evidence type="ECO:0000256" key="5">
    <source>
        <dbReference type="ARBA" id="ARBA00023136"/>
    </source>
</evidence>
<proteinExistence type="predicted"/>
<evidence type="ECO:0000313" key="8">
    <source>
        <dbReference type="Proteomes" id="UP000617979"/>
    </source>
</evidence>
<dbReference type="PANTHER" id="PTHR11101:SF80">
    <property type="entry name" value="PHOSPHATE TRANSPORTER"/>
    <property type="match status" value="1"/>
</dbReference>
<reference evidence="8" key="1">
    <citation type="journal article" date="2019" name="Int. J. Syst. Evol. Microbiol.">
        <title>The Global Catalogue of Microorganisms (GCM) 10K type strain sequencing project: providing services to taxonomists for standard genome sequencing and annotation.</title>
        <authorList>
            <consortium name="The Broad Institute Genomics Platform"/>
            <consortium name="The Broad Institute Genome Sequencing Center for Infectious Disease"/>
            <person name="Wu L."/>
            <person name="Ma J."/>
        </authorList>
    </citation>
    <scope>NUCLEOTIDE SEQUENCE [LARGE SCALE GENOMIC DNA]</scope>
    <source>
        <strain evidence="8">CGMCC 1.12404</strain>
    </source>
</reference>
<keyword evidence="3 6" id="KW-0812">Transmembrane</keyword>
<dbReference type="PANTHER" id="PTHR11101">
    <property type="entry name" value="PHOSPHATE TRANSPORTER"/>
    <property type="match status" value="1"/>
</dbReference>
<comment type="caution">
    <text evidence="7">The sequence shown here is derived from an EMBL/GenBank/DDBJ whole genome shotgun (WGS) entry which is preliminary data.</text>
</comment>
<name>A0ABQ1GWA7_9BACL</name>
<dbReference type="EMBL" id="BMEX01000010">
    <property type="protein sequence ID" value="GGA51598.1"/>
    <property type="molecule type" value="Genomic_DNA"/>
</dbReference>
<keyword evidence="8" id="KW-1185">Reference proteome</keyword>
<dbReference type="Pfam" id="PF01384">
    <property type="entry name" value="PHO4"/>
    <property type="match status" value="1"/>
</dbReference>
<feature type="transmembrane region" description="Helical" evidence="6">
    <location>
        <begin position="42"/>
        <end position="62"/>
    </location>
</feature>
<evidence type="ECO:0000256" key="1">
    <source>
        <dbReference type="ARBA" id="ARBA00004141"/>
    </source>
</evidence>
<keyword evidence="4 6" id="KW-1133">Transmembrane helix</keyword>
<accession>A0ABQ1GWA7</accession>
<evidence type="ECO:0000313" key="7">
    <source>
        <dbReference type="EMBL" id="GGA51598.1"/>
    </source>
</evidence>
<sequence>MIGIGAGFVIAFFFAMNIGGSGAAASMGAAYGSGAVRSRRVDLWISGAGVFLGAVWGGGGVVRTMGSRIIPASILTVDIVIIILASACLSLFFANRIGFPSPPVK</sequence>
<evidence type="ECO:0000256" key="4">
    <source>
        <dbReference type="ARBA" id="ARBA00022989"/>
    </source>
</evidence>
<evidence type="ECO:0000256" key="2">
    <source>
        <dbReference type="ARBA" id="ARBA00022448"/>
    </source>
</evidence>